<gene>
    <name evidence="1" type="ORF">ACFQZ8_11505</name>
</gene>
<reference evidence="2" key="1">
    <citation type="journal article" date="2019" name="Int. J. Syst. Evol. Microbiol.">
        <title>The Global Catalogue of Microorganisms (GCM) 10K type strain sequencing project: providing services to taxonomists for standard genome sequencing and annotation.</title>
        <authorList>
            <consortium name="The Broad Institute Genomics Platform"/>
            <consortium name="The Broad Institute Genome Sequencing Center for Infectious Disease"/>
            <person name="Wu L."/>
            <person name="Ma J."/>
        </authorList>
    </citation>
    <scope>NUCLEOTIDE SEQUENCE [LARGE SCALE GENOMIC DNA]</scope>
    <source>
        <strain evidence="2">JCM 32148</strain>
    </source>
</reference>
<comment type="caution">
    <text evidence="1">The sequence shown here is derived from an EMBL/GenBank/DDBJ whole genome shotgun (WGS) entry which is preliminary data.</text>
</comment>
<organism evidence="1 2">
    <name type="scientific">Micromonospora azadirachtae</name>
    <dbReference type="NCBI Taxonomy" id="1970735"/>
    <lineage>
        <taxon>Bacteria</taxon>
        <taxon>Bacillati</taxon>
        <taxon>Actinomycetota</taxon>
        <taxon>Actinomycetes</taxon>
        <taxon>Micromonosporales</taxon>
        <taxon>Micromonosporaceae</taxon>
        <taxon>Micromonospora</taxon>
    </lineage>
</organism>
<accession>A0ABW3A0Y4</accession>
<dbReference type="EMBL" id="JBHTHM010000448">
    <property type="protein sequence ID" value="MFD0784537.1"/>
    <property type="molecule type" value="Genomic_DNA"/>
</dbReference>
<evidence type="ECO:0000313" key="2">
    <source>
        <dbReference type="Proteomes" id="UP001597053"/>
    </source>
</evidence>
<keyword evidence="2" id="KW-1185">Reference proteome</keyword>
<sequence length="59" mass="6402">LLEPEREALRLPVEQMTEVFLTFVGGRGRFSGGGAPQLANRELVELLLHGALRASGDAR</sequence>
<feature type="non-terminal residue" evidence="1">
    <location>
        <position position="1"/>
    </location>
</feature>
<protein>
    <submittedName>
        <fullName evidence="1">Uncharacterized protein</fullName>
    </submittedName>
</protein>
<evidence type="ECO:0000313" key="1">
    <source>
        <dbReference type="EMBL" id="MFD0784537.1"/>
    </source>
</evidence>
<dbReference type="Proteomes" id="UP001597053">
    <property type="component" value="Unassembled WGS sequence"/>
</dbReference>
<name>A0ABW3A0Y4_9ACTN</name>
<proteinExistence type="predicted"/>